<evidence type="ECO:0000256" key="2">
    <source>
        <dbReference type="ARBA" id="ARBA00008335"/>
    </source>
</evidence>
<dbReference type="GO" id="GO:0016020">
    <property type="term" value="C:membrane"/>
    <property type="evidence" value="ECO:0007669"/>
    <property type="project" value="UniProtKB-SubCell"/>
</dbReference>
<evidence type="ECO:0000256" key="3">
    <source>
        <dbReference type="ARBA" id="ARBA00022692"/>
    </source>
</evidence>
<dbReference type="PROSITE" id="PS50850">
    <property type="entry name" value="MFS"/>
    <property type="match status" value="1"/>
</dbReference>
<dbReference type="EMBL" id="CAOQHR010000007">
    <property type="protein sequence ID" value="CAI6337308.1"/>
    <property type="molecule type" value="Genomic_DNA"/>
</dbReference>
<dbReference type="OrthoDB" id="5296287at2759"/>
<evidence type="ECO:0000256" key="7">
    <source>
        <dbReference type="SAM" id="Phobius"/>
    </source>
</evidence>
<feature type="transmembrane region" description="Helical" evidence="7">
    <location>
        <begin position="232"/>
        <end position="253"/>
    </location>
</feature>
<evidence type="ECO:0000256" key="1">
    <source>
        <dbReference type="ARBA" id="ARBA00004141"/>
    </source>
</evidence>
<evidence type="ECO:0000313" key="10">
    <source>
        <dbReference type="Proteomes" id="UP001152607"/>
    </source>
</evidence>
<evidence type="ECO:0000313" key="9">
    <source>
        <dbReference type="EMBL" id="CAI6337308.1"/>
    </source>
</evidence>
<dbReference type="Gene3D" id="1.20.1250.20">
    <property type="entry name" value="MFS general substrate transporter like domains"/>
    <property type="match status" value="1"/>
</dbReference>
<dbReference type="PANTHER" id="PTHR23502">
    <property type="entry name" value="MAJOR FACILITATOR SUPERFAMILY"/>
    <property type="match status" value="1"/>
</dbReference>
<dbReference type="Pfam" id="PF07690">
    <property type="entry name" value="MFS_1"/>
    <property type="match status" value="1"/>
</dbReference>
<evidence type="ECO:0000256" key="4">
    <source>
        <dbReference type="ARBA" id="ARBA00022989"/>
    </source>
</evidence>
<feature type="compositionally biased region" description="Polar residues" evidence="6">
    <location>
        <begin position="18"/>
        <end position="27"/>
    </location>
</feature>
<feature type="transmembrane region" description="Helical" evidence="7">
    <location>
        <begin position="303"/>
        <end position="326"/>
    </location>
</feature>
<dbReference type="PANTHER" id="PTHR23502:SF68">
    <property type="entry name" value="MULTIDRUG TRANSPORTER, PUTATIVE (AFU_ORTHOLOGUE AFUA_3G01120)-RELATED"/>
    <property type="match status" value="1"/>
</dbReference>
<comment type="similarity">
    <text evidence="2">Belongs to the major facilitator superfamily.</text>
</comment>
<feature type="transmembrane region" description="Helical" evidence="7">
    <location>
        <begin position="414"/>
        <end position="435"/>
    </location>
</feature>
<evidence type="ECO:0000259" key="8">
    <source>
        <dbReference type="PROSITE" id="PS50850"/>
    </source>
</evidence>
<reference evidence="9" key="1">
    <citation type="submission" date="2023-01" db="EMBL/GenBank/DDBJ databases">
        <authorList>
            <person name="Van Ghelder C."/>
            <person name="Rancurel C."/>
        </authorList>
    </citation>
    <scope>NUCLEOTIDE SEQUENCE</scope>
    <source>
        <strain evidence="9">CNCM I-4278</strain>
    </source>
</reference>
<dbReference type="AlphaFoldDB" id="A0A9W4XMS1"/>
<dbReference type="CDD" id="cd17323">
    <property type="entry name" value="MFS_Tpo1_MDR_like"/>
    <property type="match status" value="1"/>
</dbReference>
<feature type="transmembrane region" description="Helical" evidence="7">
    <location>
        <begin position="482"/>
        <end position="505"/>
    </location>
</feature>
<keyword evidence="3 7" id="KW-0812">Transmembrane</keyword>
<feature type="compositionally biased region" description="Acidic residues" evidence="6">
    <location>
        <begin position="56"/>
        <end position="65"/>
    </location>
</feature>
<comment type="subcellular location">
    <subcellularLocation>
        <location evidence="1">Membrane</location>
        <topology evidence="1">Multi-pass membrane protein</topology>
    </subcellularLocation>
</comment>
<keyword evidence="5 7" id="KW-0472">Membrane</keyword>
<comment type="caution">
    <text evidence="9">The sequence shown here is derived from an EMBL/GenBank/DDBJ whole genome shotgun (WGS) entry which is preliminary data.</text>
</comment>
<gene>
    <name evidence="9" type="ORF">PDIGIT_LOCUS10419</name>
</gene>
<feature type="compositionally biased region" description="Basic and acidic residues" evidence="6">
    <location>
        <begin position="28"/>
        <end position="55"/>
    </location>
</feature>
<evidence type="ECO:0000256" key="6">
    <source>
        <dbReference type="SAM" id="MobiDB-lite"/>
    </source>
</evidence>
<sequence>MSSTNETAAVLGEHEGTAPSTSSTDAKSLTRDPEHQPTEDDVDMEKVETGAKDPDIVDWDGDNDPENPLNWPRSKRLPVIIVVSFVAMLSPFASTMSASATPLIMKDFHSTNDTLGTFITSVYILGYAFGPLFWGPLSELYGRQHMYNASNVIFFIFNIACAVTNNIGGLVAFRFIAGVAASCPVTIATATVADLYPLEKRGRALSSVMLGPLFGPTIGPIAAGYLSEARGWRWAFWLLVILSGFAVVISFVFNRETYAYTILERRATRLRKETGNPNLRSKLATDKTPTEYFKMSMVRPMKMLLLSAPVFLMSFVMATVYGYSYLLLTTYPRVFGQQYGFSEKGIALTYLGSGVGTCLGLVFSGAVLDRIASTLKERNGGKHRPEFRLPAMLISSLLVPIGLFMYGWTAEKQVHWIVPIIGTGFLGAGMIIMFLPGITYLVDIYTVYAASVSAACTVLRSLVGALLPLAGPAMYDALGIGWGNSLLGFIAVACIPVPICFWIFGERIRSSASKRQF</sequence>
<dbReference type="GO" id="GO:0022857">
    <property type="term" value="F:transmembrane transporter activity"/>
    <property type="evidence" value="ECO:0007669"/>
    <property type="project" value="InterPro"/>
</dbReference>
<feature type="transmembrane region" description="Helical" evidence="7">
    <location>
        <begin position="114"/>
        <end position="134"/>
    </location>
</feature>
<keyword evidence="10" id="KW-1185">Reference proteome</keyword>
<dbReference type="InterPro" id="IPR011701">
    <property type="entry name" value="MFS"/>
</dbReference>
<dbReference type="Proteomes" id="UP001152607">
    <property type="component" value="Unassembled WGS sequence"/>
</dbReference>
<protein>
    <recommendedName>
        <fullName evidence="8">Major facilitator superfamily (MFS) profile domain-containing protein</fullName>
    </recommendedName>
</protein>
<feature type="transmembrane region" description="Helical" evidence="7">
    <location>
        <begin position="346"/>
        <end position="368"/>
    </location>
</feature>
<name>A0A9W4XMS1_9PLEO</name>
<feature type="transmembrane region" description="Helical" evidence="7">
    <location>
        <begin position="208"/>
        <end position="226"/>
    </location>
</feature>
<feature type="transmembrane region" description="Helical" evidence="7">
    <location>
        <begin position="146"/>
        <end position="165"/>
    </location>
</feature>
<keyword evidence="4 7" id="KW-1133">Transmembrane helix</keyword>
<feature type="transmembrane region" description="Helical" evidence="7">
    <location>
        <begin position="447"/>
        <end position="470"/>
    </location>
</feature>
<dbReference type="FunFam" id="1.20.1250.20:FF:000011">
    <property type="entry name" value="MFS multidrug transporter, putative"/>
    <property type="match status" value="1"/>
</dbReference>
<organism evidence="9 10">
    <name type="scientific">Periconia digitata</name>
    <dbReference type="NCBI Taxonomy" id="1303443"/>
    <lineage>
        <taxon>Eukaryota</taxon>
        <taxon>Fungi</taxon>
        <taxon>Dikarya</taxon>
        <taxon>Ascomycota</taxon>
        <taxon>Pezizomycotina</taxon>
        <taxon>Dothideomycetes</taxon>
        <taxon>Pleosporomycetidae</taxon>
        <taxon>Pleosporales</taxon>
        <taxon>Massarineae</taxon>
        <taxon>Periconiaceae</taxon>
        <taxon>Periconia</taxon>
    </lineage>
</organism>
<feature type="region of interest" description="Disordered" evidence="6">
    <location>
        <begin position="1"/>
        <end position="70"/>
    </location>
</feature>
<dbReference type="InterPro" id="IPR020846">
    <property type="entry name" value="MFS_dom"/>
</dbReference>
<evidence type="ECO:0000256" key="5">
    <source>
        <dbReference type="ARBA" id="ARBA00023136"/>
    </source>
</evidence>
<accession>A0A9W4XMS1</accession>
<feature type="transmembrane region" description="Helical" evidence="7">
    <location>
        <begin position="171"/>
        <end position="196"/>
    </location>
</feature>
<dbReference type="SUPFAM" id="SSF103473">
    <property type="entry name" value="MFS general substrate transporter"/>
    <property type="match status" value="1"/>
</dbReference>
<feature type="transmembrane region" description="Helical" evidence="7">
    <location>
        <begin position="77"/>
        <end position="94"/>
    </location>
</feature>
<dbReference type="InterPro" id="IPR036259">
    <property type="entry name" value="MFS_trans_sf"/>
</dbReference>
<proteinExistence type="inferred from homology"/>
<feature type="domain" description="Major facilitator superfamily (MFS) profile" evidence="8">
    <location>
        <begin position="79"/>
        <end position="509"/>
    </location>
</feature>
<feature type="transmembrane region" description="Helical" evidence="7">
    <location>
        <begin position="389"/>
        <end position="408"/>
    </location>
</feature>